<gene>
    <name evidence="2" type="ORF">GIB67_008984</name>
</gene>
<dbReference type="EMBL" id="JACGCM010001965">
    <property type="protein sequence ID" value="KAF6146698.1"/>
    <property type="molecule type" value="Genomic_DNA"/>
</dbReference>
<keyword evidence="3" id="KW-1185">Reference proteome</keyword>
<protein>
    <submittedName>
        <fullName evidence="2">Uncharacterized protein</fullName>
    </submittedName>
</protein>
<sequence length="221" mass="24821">MHKTNHGTPFHIWIFNNLRVPSRNSQNFISDFCSSGKGLSTTKDTGSGYPEISGRGLDPRKFRPFVDDKNDSFKTIRTNAPPSNKPSIPQSNVHLSNELVLTNLPQSNEPFQTIPTNVPLSNEPFIPQSSIHLSNEPVLINVPPSNEPMLTNVPLLIEPKPIIGQTETSAEFQFEAQPEQVKDLQDFCFKFAAYTENPYDFSKEFNIGDLYIEIGLNSRIT</sequence>
<name>A0A7J7LVW1_9MAGN</name>
<evidence type="ECO:0000313" key="3">
    <source>
        <dbReference type="Proteomes" id="UP000541444"/>
    </source>
</evidence>
<accession>A0A7J7LVW1</accession>
<organism evidence="2 3">
    <name type="scientific">Kingdonia uniflora</name>
    <dbReference type="NCBI Taxonomy" id="39325"/>
    <lineage>
        <taxon>Eukaryota</taxon>
        <taxon>Viridiplantae</taxon>
        <taxon>Streptophyta</taxon>
        <taxon>Embryophyta</taxon>
        <taxon>Tracheophyta</taxon>
        <taxon>Spermatophyta</taxon>
        <taxon>Magnoliopsida</taxon>
        <taxon>Ranunculales</taxon>
        <taxon>Circaeasteraceae</taxon>
        <taxon>Kingdonia</taxon>
    </lineage>
</organism>
<comment type="caution">
    <text evidence="2">The sequence shown here is derived from an EMBL/GenBank/DDBJ whole genome shotgun (WGS) entry which is preliminary data.</text>
</comment>
<proteinExistence type="predicted"/>
<dbReference type="Proteomes" id="UP000541444">
    <property type="component" value="Unassembled WGS sequence"/>
</dbReference>
<evidence type="ECO:0000256" key="1">
    <source>
        <dbReference type="SAM" id="MobiDB-lite"/>
    </source>
</evidence>
<reference evidence="2 3" key="1">
    <citation type="journal article" date="2020" name="IScience">
        <title>Genome Sequencing of the Endangered Kingdonia uniflora (Circaeasteraceae, Ranunculales) Reveals Potential Mechanisms of Evolutionary Specialization.</title>
        <authorList>
            <person name="Sun Y."/>
            <person name="Deng T."/>
            <person name="Zhang A."/>
            <person name="Moore M.J."/>
            <person name="Landis J.B."/>
            <person name="Lin N."/>
            <person name="Zhang H."/>
            <person name="Zhang X."/>
            <person name="Huang J."/>
            <person name="Zhang X."/>
            <person name="Sun H."/>
            <person name="Wang H."/>
        </authorList>
    </citation>
    <scope>NUCLEOTIDE SEQUENCE [LARGE SCALE GENOMIC DNA]</scope>
    <source>
        <strain evidence="2">TB1705</strain>
        <tissue evidence="2">Leaf</tissue>
    </source>
</reference>
<evidence type="ECO:0000313" key="2">
    <source>
        <dbReference type="EMBL" id="KAF6146698.1"/>
    </source>
</evidence>
<dbReference type="AlphaFoldDB" id="A0A7J7LVW1"/>
<feature type="region of interest" description="Disordered" evidence="1">
    <location>
        <begin position="39"/>
        <end position="60"/>
    </location>
</feature>